<protein>
    <submittedName>
        <fullName evidence="2">Uncharacterized protein</fullName>
    </submittedName>
</protein>
<evidence type="ECO:0000256" key="1">
    <source>
        <dbReference type="SAM" id="Phobius"/>
    </source>
</evidence>
<keyword evidence="1" id="KW-0472">Membrane</keyword>
<evidence type="ECO:0000313" key="3">
    <source>
        <dbReference type="Proteomes" id="UP001642540"/>
    </source>
</evidence>
<keyword evidence="1" id="KW-1133">Transmembrane helix</keyword>
<accession>A0ABP1RHC2</accession>
<feature type="transmembrane region" description="Helical" evidence="1">
    <location>
        <begin position="644"/>
        <end position="667"/>
    </location>
</feature>
<dbReference type="Proteomes" id="UP001642540">
    <property type="component" value="Unassembled WGS sequence"/>
</dbReference>
<dbReference type="Gene3D" id="1.10.287.70">
    <property type="match status" value="1"/>
</dbReference>
<evidence type="ECO:0000313" key="2">
    <source>
        <dbReference type="EMBL" id="CAL8128331.1"/>
    </source>
</evidence>
<feature type="transmembrane region" description="Helical" evidence="1">
    <location>
        <begin position="440"/>
        <end position="461"/>
    </location>
</feature>
<keyword evidence="1" id="KW-0812">Transmembrane</keyword>
<feature type="transmembrane region" description="Helical" evidence="1">
    <location>
        <begin position="329"/>
        <end position="349"/>
    </location>
</feature>
<keyword evidence="3" id="KW-1185">Reference proteome</keyword>
<name>A0ABP1RHC2_9HEXA</name>
<feature type="transmembrane region" description="Helical" evidence="1">
    <location>
        <begin position="380"/>
        <end position="398"/>
    </location>
</feature>
<gene>
    <name evidence="2" type="ORF">ODALV1_LOCUS22186</name>
</gene>
<comment type="caution">
    <text evidence="2">The sequence shown here is derived from an EMBL/GenBank/DDBJ whole genome shotgun (WGS) entry which is preliminary data.</text>
</comment>
<reference evidence="2 3" key="1">
    <citation type="submission" date="2024-08" db="EMBL/GenBank/DDBJ databases">
        <authorList>
            <person name="Cucini C."/>
            <person name="Frati F."/>
        </authorList>
    </citation>
    <scope>NUCLEOTIDE SEQUENCE [LARGE SCALE GENOMIC DNA]</scope>
</reference>
<sequence length="671" mass="77665">MEKSDNHRGWPETRNGLLQPFQMSTLEIVWDETLQITTSIFMQYITLQGILLHYSTSHLLRNIENSSSELDMERMRGSALQHVLEINARIVTKQRFSAKEILLVSDSVFASSSRNFVLQSEVVLDPRKPIQLPTVIFTAVRNTLGLSAQNSYVFNFLSVTPLLFINLKDYSISIGCFTCEPSFSNNWKSTFKLRLTHKPLVKEHVTVENIKVYWRKIRSTLQFEHTRQKNCVKHSRLAVGSDFPYEFCEIYEEYFKYINCSNVMECLLVHINVLGVRKIGVKADGFLFNFKAQIFSCGLEQIDYTLQMIFPKVQFFDTNLTSFLTPFTLNIWLFTLAAIGGIAMCIIFLDSEKIFNSLFQIYSILTSQDAGQITGRQPGVTLIIIIWIFSTILLREAYNSSLYSFLTAEQSPKNFPRTIEELLDRNDFDLILPISFHDEVMFGLFFWDVALLPKSLATFYMKILTRAYFMIRGFYKEALETISSGGVHLMWHYARILTKYYTVGAWLDSTNRLQQENVTTKKFAVLCKGKCDTKWNIALLEKQGLERVNPKQNAFFRSFEFWTISYPTFLSFTFTKFLNPFVESGIHEWVINRYRLLEKIALIKVSPNMLKLRMKTNYSIVSYALFANERREPDNEYNEKPTKVSALTGTFIISGIMLGIASAVMVLELFI</sequence>
<organism evidence="2 3">
    <name type="scientific">Orchesella dallaii</name>
    <dbReference type="NCBI Taxonomy" id="48710"/>
    <lineage>
        <taxon>Eukaryota</taxon>
        <taxon>Metazoa</taxon>
        <taxon>Ecdysozoa</taxon>
        <taxon>Arthropoda</taxon>
        <taxon>Hexapoda</taxon>
        <taxon>Collembola</taxon>
        <taxon>Entomobryomorpha</taxon>
        <taxon>Entomobryoidea</taxon>
        <taxon>Orchesellidae</taxon>
        <taxon>Orchesellinae</taxon>
        <taxon>Orchesella</taxon>
    </lineage>
</organism>
<dbReference type="EMBL" id="CAXLJM020000075">
    <property type="protein sequence ID" value="CAL8128331.1"/>
    <property type="molecule type" value="Genomic_DNA"/>
</dbReference>
<proteinExistence type="predicted"/>